<keyword evidence="3" id="KW-1185">Reference proteome</keyword>
<name>A0A0L0G5H0_9EUKA</name>
<dbReference type="AlphaFoldDB" id="A0A0L0G5H0"/>
<feature type="compositionally biased region" description="Basic and acidic residues" evidence="1">
    <location>
        <begin position="30"/>
        <end position="52"/>
    </location>
</feature>
<feature type="compositionally biased region" description="Basic and acidic residues" evidence="1">
    <location>
        <begin position="8"/>
        <end position="23"/>
    </location>
</feature>
<dbReference type="RefSeq" id="XP_014158177.1">
    <property type="nucleotide sequence ID" value="XM_014302702.1"/>
</dbReference>
<feature type="region of interest" description="Disordered" evidence="1">
    <location>
        <begin position="164"/>
        <end position="217"/>
    </location>
</feature>
<protein>
    <submittedName>
        <fullName evidence="2">Uncharacterized protein</fullName>
    </submittedName>
</protein>
<accession>A0A0L0G5H0</accession>
<evidence type="ECO:0000313" key="2">
    <source>
        <dbReference type="EMBL" id="KNC84275.1"/>
    </source>
</evidence>
<feature type="region of interest" description="Disordered" evidence="1">
    <location>
        <begin position="1"/>
        <end position="68"/>
    </location>
</feature>
<gene>
    <name evidence="2" type="ORF">SARC_03501</name>
</gene>
<feature type="region of interest" description="Disordered" evidence="1">
    <location>
        <begin position="122"/>
        <end position="141"/>
    </location>
</feature>
<dbReference type="Proteomes" id="UP000054560">
    <property type="component" value="Unassembled WGS sequence"/>
</dbReference>
<sequence>MPLYSDRIVQDQEAKFKREDRRKSYPPYNRESRPHKSEVRRNVANKNRDRSSARVTKPMKRSANTGPQSIFKRAVTSAADANSLRRDMSRYIENDTGMTKTESLPKYFQHDARAPISVKSPVRAKKVRGRGGDSSTASSITGISSNLESRITNLQGVDSNVWAHDKFGSRSTGKNGQGGPKKSNASRWSHDRFDGDYDSADNDQDLRKNLRRLRMDE</sequence>
<dbReference type="GeneID" id="25904005"/>
<feature type="compositionally biased region" description="Basic and acidic residues" evidence="1">
    <location>
        <begin position="204"/>
        <end position="217"/>
    </location>
</feature>
<proteinExistence type="predicted"/>
<reference evidence="2 3" key="1">
    <citation type="submission" date="2011-02" db="EMBL/GenBank/DDBJ databases">
        <title>The Genome Sequence of Sphaeroforma arctica JP610.</title>
        <authorList>
            <consortium name="The Broad Institute Genome Sequencing Platform"/>
            <person name="Russ C."/>
            <person name="Cuomo C."/>
            <person name="Young S.K."/>
            <person name="Zeng Q."/>
            <person name="Gargeya S."/>
            <person name="Alvarado L."/>
            <person name="Berlin A."/>
            <person name="Chapman S.B."/>
            <person name="Chen Z."/>
            <person name="Freedman E."/>
            <person name="Gellesch M."/>
            <person name="Goldberg J."/>
            <person name="Griggs A."/>
            <person name="Gujja S."/>
            <person name="Heilman E."/>
            <person name="Heiman D."/>
            <person name="Howarth C."/>
            <person name="Mehta T."/>
            <person name="Neiman D."/>
            <person name="Pearson M."/>
            <person name="Roberts A."/>
            <person name="Saif S."/>
            <person name="Shea T."/>
            <person name="Shenoy N."/>
            <person name="Sisk P."/>
            <person name="Stolte C."/>
            <person name="Sykes S."/>
            <person name="White J."/>
            <person name="Yandava C."/>
            <person name="Burger G."/>
            <person name="Gray M.W."/>
            <person name="Holland P.W.H."/>
            <person name="King N."/>
            <person name="Lang F.B.F."/>
            <person name="Roger A.J."/>
            <person name="Ruiz-Trillo I."/>
            <person name="Haas B."/>
            <person name="Nusbaum C."/>
            <person name="Birren B."/>
        </authorList>
    </citation>
    <scope>NUCLEOTIDE SEQUENCE [LARGE SCALE GENOMIC DNA]</scope>
    <source>
        <strain evidence="2 3">JP610</strain>
    </source>
</reference>
<evidence type="ECO:0000313" key="3">
    <source>
        <dbReference type="Proteomes" id="UP000054560"/>
    </source>
</evidence>
<evidence type="ECO:0000256" key="1">
    <source>
        <dbReference type="SAM" id="MobiDB-lite"/>
    </source>
</evidence>
<dbReference type="EMBL" id="KQ241775">
    <property type="protein sequence ID" value="KNC84275.1"/>
    <property type="molecule type" value="Genomic_DNA"/>
</dbReference>
<organism evidence="2 3">
    <name type="scientific">Sphaeroforma arctica JP610</name>
    <dbReference type="NCBI Taxonomy" id="667725"/>
    <lineage>
        <taxon>Eukaryota</taxon>
        <taxon>Ichthyosporea</taxon>
        <taxon>Ichthyophonida</taxon>
        <taxon>Sphaeroforma</taxon>
    </lineage>
</organism>